<name>A0A2W2CZ89_9ACTN</name>
<evidence type="ECO:0000256" key="2">
    <source>
        <dbReference type="ARBA" id="ARBA00004496"/>
    </source>
</evidence>
<sequence length="91" mass="9816">MTRAPRGVGTRSLAPDFLAGDPEVRPKCAGADPDLFFTDGTAAFAAKTYCRPCPLRPGCRAWALEQGNDLYGVWAGTTQAQRKQLRRMGAS</sequence>
<keyword evidence="15" id="KW-1185">Reference proteome</keyword>
<dbReference type="InterPro" id="IPR034768">
    <property type="entry name" value="4FE4S_WBL"/>
</dbReference>
<dbReference type="GO" id="GO:0005737">
    <property type="term" value="C:cytoplasm"/>
    <property type="evidence" value="ECO:0007669"/>
    <property type="project" value="UniProtKB-SubCell"/>
</dbReference>
<evidence type="ECO:0000256" key="10">
    <source>
        <dbReference type="ARBA" id="ARBA00023157"/>
    </source>
</evidence>
<protein>
    <submittedName>
        <fullName evidence="14">WhiB family transcriptional regulator</fullName>
    </submittedName>
</protein>
<dbReference type="GO" id="GO:0045892">
    <property type="term" value="P:negative regulation of DNA-templated transcription"/>
    <property type="evidence" value="ECO:0007669"/>
    <property type="project" value="TreeGrafter"/>
</dbReference>
<accession>A0A2W2CZ89</accession>
<evidence type="ECO:0000256" key="11">
    <source>
        <dbReference type="ARBA" id="ARBA00023163"/>
    </source>
</evidence>
<keyword evidence="11" id="KW-0804">Transcription</keyword>
<feature type="domain" description="4Fe-4S Wbl-type" evidence="13">
    <location>
        <begin position="27"/>
        <end position="84"/>
    </location>
</feature>
<gene>
    <name evidence="14" type="ORF">C1I95_33050</name>
</gene>
<dbReference type="InterPro" id="IPR003482">
    <property type="entry name" value="Whib"/>
</dbReference>
<evidence type="ECO:0000256" key="4">
    <source>
        <dbReference type="ARBA" id="ARBA00022485"/>
    </source>
</evidence>
<feature type="region of interest" description="Disordered" evidence="12">
    <location>
        <begin position="1"/>
        <end position="20"/>
    </location>
</feature>
<evidence type="ECO:0000256" key="6">
    <source>
        <dbReference type="ARBA" id="ARBA00023004"/>
    </source>
</evidence>
<dbReference type="RefSeq" id="WP_111219943.1">
    <property type="nucleotide sequence ID" value="NZ_POTY01000403.1"/>
</dbReference>
<dbReference type="GO" id="GO:0047134">
    <property type="term" value="F:protein-disulfide reductase [NAD(P)H] activity"/>
    <property type="evidence" value="ECO:0007669"/>
    <property type="project" value="TreeGrafter"/>
</dbReference>
<comment type="cofactor">
    <cofactor evidence="1">
        <name>[4Fe-4S] cluster</name>
        <dbReference type="ChEBI" id="CHEBI:49883"/>
    </cofactor>
</comment>
<evidence type="ECO:0000256" key="12">
    <source>
        <dbReference type="SAM" id="MobiDB-lite"/>
    </source>
</evidence>
<dbReference type="GO" id="GO:0046872">
    <property type="term" value="F:metal ion binding"/>
    <property type="evidence" value="ECO:0007669"/>
    <property type="project" value="UniProtKB-KW"/>
</dbReference>
<evidence type="ECO:0000313" key="14">
    <source>
        <dbReference type="EMBL" id="PZG04856.1"/>
    </source>
</evidence>
<dbReference type="PANTHER" id="PTHR38839">
    <property type="entry name" value="TRANSCRIPTIONAL REGULATOR WHID-RELATED"/>
    <property type="match status" value="1"/>
</dbReference>
<reference evidence="14 15" key="1">
    <citation type="submission" date="2018-01" db="EMBL/GenBank/DDBJ databases">
        <title>Draft genome sequence of Jishengella sp. NA12.</title>
        <authorList>
            <person name="Sahin N."/>
            <person name="Ay H."/>
            <person name="Saygin H."/>
        </authorList>
    </citation>
    <scope>NUCLEOTIDE SEQUENCE [LARGE SCALE GENOMIC DNA]</scope>
    <source>
        <strain evidence="14 15">NA12</strain>
    </source>
</reference>
<keyword evidence="6" id="KW-0408">Iron</keyword>
<comment type="caution">
    <text evidence="14">The sequence shown here is derived from an EMBL/GenBank/DDBJ whole genome shotgun (WGS) entry which is preliminary data.</text>
</comment>
<dbReference type="Proteomes" id="UP000248924">
    <property type="component" value="Unassembled WGS sequence"/>
</dbReference>
<keyword evidence="4" id="KW-0004">4Fe-4S</keyword>
<keyword evidence="8" id="KW-0805">Transcription regulation</keyword>
<comment type="similarity">
    <text evidence="3">Belongs to the WhiB family.</text>
</comment>
<keyword evidence="7" id="KW-0411">Iron-sulfur</keyword>
<evidence type="ECO:0000256" key="1">
    <source>
        <dbReference type="ARBA" id="ARBA00001966"/>
    </source>
</evidence>
<evidence type="ECO:0000256" key="8">
    <source>
        <dbReference type="ARBA" id="ARBA00023015"/>
    </source>
</evidence>
<evidence type="ECO:0000259" key="13">
    <source>
        <dbReference type="PROSITE" id="PS51674"/>
    </source>
</evidence>
<dbReference type="AlphaFoldDB" id="A0A2W2CZ89"/>
<dbReference type="GO" id="GO:0045454">
    <property type="term" value="P:cell redox homeostasis"/>
    <property type="evidence" value="ECO:0007669"/>
    <property type="project" value="TreeGrafter"/>
</dbReference>
<evidence type="ECO:0000313" key="15">
    <source>
        <dbReference type="Proteomes" id="UP000248924"/>
    </source>
</evidence>
<comment type="subcellular location">
    <subcellularLocation>
        <location evidence="2">Cytoplasm</location>
    </subcellularLocation>
</comment>
<dbReference type="OrthoDB" id="4484188at2"/>
<keyword evidence="5" id="KW-0479">Metal-binding</keyword>
<evidence type="ECO:0000256" key="9">
    <source>
        <dbReference type="ARBA" id="ARBA00023125"/>
    </source>
</evidence>
<dbReference type="Pfam" id="PF02467">
    <property type="entry name" value="Whib"/>
    <property type="match status" value="1"/>
</dbReference>
<organism evidence="14 15">
    <name type="scientific">Micromonospora craterilacus</name>
    <dbReference type="NCBI Taxonomy" id="1655439"/>
    <lineage>
        <taxon>Bacteria</taxon>
        <taxon>Bacillati</taxon>
        <taxon>Actinomycetota</taxon>
        <taxon>Actinomycetes</taxon>
        <taxon>Micromonosporales</taxon>
        <taxon>Micromonosporaceae</taxon>
        <taxon>Micromonospora</taxon>
    </lineage>
</organism>
<proteinExistence type="inferred from homology"/>
<evidence type="ECO:0000256" key="7">
    <source>
        <dbReference type="ARBA" id="ARBA00023014"/>
    </source>
</evidence>
<dbReference type="PROSITE" id="PS51674">
    <property type="entry name" value="4FE4S_WBL"/>
    <property type="match status" value="1"/>
</dbReference>
<dbReference type="EMBL" id="POTY01000403">
    <property type="protein sequence ID" value="PZG04856.1"/>
    <property type="molecule type" value="Genomic_DNA"/>
</dbReference>
<evidence type="ECO:0000256" key="3">
    <source>
        <dbReference type="ARBA" id="ARBA00006597"/>
    </source>
</evidence>
<evidence type="ECO:0000256" key="5">
    <source>
        <dbReference type="ARBA" id="ARBA00022723"/>
    </source>
</evidence>
<dbReference type="GO" id="GO:0003677">
    <property type="term" value="F:DNA binding"/>
    <property type="evidence" value="ECO:0007669"/>
    <property type="project" value="UniProtKB-KW"/>
</dbReference>
<keyword evidence="10" id="KW-1015">Disulfide bond</keyword>
<dbReference type="GO" id="GO:0051539">
    <property type="term" value="F:4 iron, 4 sulfur cluster binding"/>
    <property type="evidence" value="ECO:0007669"/>
    <property type="project" value="UniProtKB-KW"/>
</dbReference>
<keyword evidence="9" id="KW-0238">DNA-binding</keyword>